<feature type="transmembrane region" description="Helical" evidence="2">
    <location>
        <begin position="849"/>
        <end position="870"/>
    </location>
</feature>
<name>A0AA85AN22_9TREM</name>
<dbReference type="Proteomes" id="UP000050790">
    <property type="component" value="Unassembled WGS sequence"/>
</dbReference>
<accession>A0AA85AN22</accession>
<feature type="region of interest" description="Disordered" evidence="1">
    <location>
        <begin position="293"/>
        <end position="316"/>
    </location>
</feature>
<dbReference type="WBParaSite" id="SMRG1_95390.1">
    <property type="protein sequence ID" value="SMRG1_95390.1"/>
    <property type="gene ID" value="SMRG1_95390"/>
</dbReference>
<dbReference type="AlphaFoldDB" id="A0AA85AN22"/>
<reference evidence="4" key="1">
    <citation type="submission" date="2023-11" db="UniProtKB">
        <authorList>
            <consortium name="WormBaseParasite"/>
        </authorList>
    </citation>
    <scope>IDENTIFICATION</scope>
</reference>
<feature type="compositionally biased region" description="Low complexity" evidence="1">
    <location>
        <begin position="448"/>
        <end position="466"/>
    </location>
</feature>
<evidence type="ECO:0000256" key="1">
    <source>
        <dbReference type="SAM" id="MobiDB-lite"/>
    </source>
</evidence>
<proteinExistence type="predicted"/>
<organism evidence="3 4">
    <name type="scientific">Schistosoma margrebowiei</name>
    <dbReference type="NCBI Taxonomy" id="48269"/>
    <lineage>
        <taxon>Eukaryota</taxon>
        <taxon>Metazoa</taxon>
        <taxon>Spiralia</taxon>
        <taxon>Lophotrochozoa</taxon>
        <taxon>Platyhelminthes</taxon>
        <taxon>Trematoda</taxon>
        <taxon>Digenea</taxon>
        <taxon>Strigeidida</taxon>
        <taxon>Schistosomatoidea</taxon>
        <taxon>Schistosomatidae</taxon>
        <taxon>Schistosoma</taxon>
    </lineage>
</organism>
<feature type="compositionally biased region" description="Basic residues" evidence="1">
    <location>
        <begin position="234"/>
        <end position="249"/>
    </location>
</feature>
<feature type="region of interest" description="Disordered" evidence="1">
    <location>
        <begin position="445"/>
        <end position="501"/>
    </location>
</feature>
<keyword evidence="2" id="KW-0812">Transmembrane</keyword>
<sequence>MKLGCSITTTTTTTTTTATATTNNAVKNHINNYKCCRIHHSQYTIFKEKPINNCWQYANPNLNEINEENEDFEYMSNNKHIKHYPYRHDHNDETSDMDTEGTQRELEMETKEKEIKQQYNQFDVSSGDSTSLSYSEGKNVLDLRKSNTMPYSLPLPVLVPIPIITPYITRTYPNVTMNSSKCCSTIGNHSSEAESLSSNQLVLGVKLPFSALDSQIRAKPPPFVRIPPPLSTNHYHRHHQHHPLQHHHQQQSSPSALIQQQKINIKEDSSCSSPSLLSIQEPVIIENKSSNFKSTNNAVNSKKSSNDSYLSKSSNDPQYINLQNISRTFNNNNNLYITTDTTINTTTTTTTTTTNQMRNNSNDNIYTSTYDKGSSNKLVVLPSRQTIESKLNTIPSNESMKKSIGTMISSYSTITSRNPSTECVIVNEMASKNLKPRVAFIEPVNKQTSTTSTTNTTTNGDNNVTNKFEISNTQKNQSTNESNNKIKLTNNEKKPVDKLKSSLSDRFPGWGVITDDDDDDEDANVNADENNVQWEEIITNLENIKQSPLKKDAKYDRIENKNYDIHENTSSKHEETMNTNCNINNDKITVDEQYPNSNLSQSSNVMNDEETIFQVHQQQQYWQPFPRQISIEKRRHSSILTNPRKSLAMIFSQISNNLGFTQETSIDYPNEHYSSNFHLNTRRISSSGKRLKQMISKHNTNTTTNNNDNNTNYDNALFNSDADIYKKSSRSSFIQQHKDLNLDNNNNTIGIRNSVSSQRLMERNIFNTIIGGNPNQHRTSGSIGTLSNVHYNKSNNPNTILTSNNNNTMSPTTTTMDRSILVDLLCCTCCTNSDDEDEAYSNLIENHRLARIVTMGAILTILGLIFAYIIRSATETQTVPNASSTTGSPPSSSTTTLTVATTVTNVTDIETYSSFSTTTNTTLNLIINSTLNPQFIKQMRNISSFLNLTHNDELNSVRILNDSYVHNHVNSNLISTNDDNNNESHNT</sequence>
<feature type="compositionally biased region" description="Basic and acidic residues" evidence="1">
    <location>
        <begin position="490"/>
        <end position="500"/>
    </location>
</feature>
<feature type="region of interest" description="Disordered" evidence="1">
    <location>
        <begin position="228"/>
        <end position="258"/>
    </location>
</feature>
<protein>
    <submittedName>
        <fullName evidence="4">Uncharacterized protein</fullName>
    </submittedName>
</protein>
<evidence type="ECO:0000313" key="3">
    <source>
        <dbReference type="Proteomes" id="UP000050790"/>
    </source>
</evidence>
<feature type="compositionally biased region" description="Polar residues" evidence="1">
    <location>
        <begin position="468"/>
        <end position="489"/>
    </location>
</feature>
<keyword evidence="2" id="KW-0472">Membrane</keyword>
<keyword evidence="2" id="KW-1133">Transmembrane helix</keyword>
<feature type="compositionally biased region" description="Low complexity" evidence="1">
    <location>
        <begin position="300"/>
        <end position="315"/>
    </location>
</feature>
<evidence type="ECO:0000256" key="2">
    <source>
        <dbReference type="SAM" id="Phobius"/>
    </source>
</evidence>
<evidence type="ECO:0000313" key="4">
    <source>
        <dbReference type="WBParaSite" id="SMRG1_95390.1"/>
    </source>
</evidence>